<evidence type="ECO:0000313" key="7">
    <source>
        <dbReference type="Proteomes" id="UP000824120"/>
    </source>
</evidence>
<keyword evidence="7" id="KW-1185">Reference proteome</keyword>
<evidence type="ECO:0000256" key="1">
    <source>
        <dbReference type="ARBA" id="ARBA00004123"/>
    </source>
</evidence>
<comment type="subcellular location">
    <subcellularLocation>
        <location evidence="1">Nucleus</location>
    </subcellularLocation>
</comment>
<dbReference type="PANTHER" id="PTHR34269:SF11">
    <property type="entry name" value="B3 DOMAIN PROTEIN"/>
    <property type="match status" value="1"/>
</dbReference>
<dbReference type="SUPFAM" id="SSF101936">
    <property type="entry name" value="DNA-binding pseudobarrel domain"/>
    <property type="match status" value="1"/>
</dbReference>
<evidence type="ECO:0000256" key="3">
    <source>
        <dbReference type="ARBA" id="ARBA00023125"/>
    </source>
</evidence>
<dbReference type="AlphaFoldDB" id="A0A9J5Y015"/>
<keyword evidence="3" id="KW-0238">DNA-binding</keyword>
<evidence type="ECO:0000256" key="5">
    <source>
        <dbReference type="ARBA" id="ARBA00023242"/>
    </source>
</evidence>
<comment type="caution">
    <text evidence="6">The sequence shown here is derived from an EMBL/GenBank/DDBJ whole genome shotgun (WGS) entry which is preliminary data.</text>
</comment>
<keyword evidence="5" id="KW-0539">Nucleus</keyword>
<evidence type="ECO:0000313" key="6">
    <source>
        <dbReference type="EMBL" id="KAG5592430.1"/>
    </source>
</evidence>
<evidence type="ECO:0000256" key="2">
    <source>
        <dbReference type="ARBA" id="ARBA00023015"/>
    </source>
</evidence>
<gene>
    <name evidence="6" type="ORF">H5410_042944</name>
</gene>
<evidence type="ECO:0000256" key="4">
    <source>
        <dbReference type="ARBA" id="ARBA00023163"/>
    </source>
</evidence>
<accession>A0A9J5Y015</accession>
<keyword evidence="4" id="KW-0804">Transcription</keyword>
<organism evidence="6 7">
    <name type="scientific">Solanum commersonii</name>
    <name type="common">Commerson's wild potato</name>
    <name type="synonym">Commerson's nightshade</name>
    <dbReference type="NCBI Taxonomy" id="4109"/>
    <lineage>
        <taxon>Eukaryota</taxon>
        <taxon>Viridiplantae</taxon>
        <taxon>Streptophyta</taxon>
        <taxon>Embryophyta</taxon>
        <taxon>Tracheophyta</taxon>
        <taxon>Spermatophyta</taxon>
        <taxon>Magnoliopsida</taxon>
        <taxon>eudicotyledons</taxon>
        <taxon>Gunneridae</taxon>
        <taxon>Pentapetalae</taxon>
        <taxon>asterids</taxon>
        <taxon>lamiids</taxon>
        <taxon>Solanales</taxon>
        <taxon>Solanaceae</taxon>
        <taxon>Solanoideae</taxon>
        <taxon>Solaneae</taxon>
        <taxon>Solanum</taxon>
    </lineage>
</organism>
<proteinExistence type="predicted"/>
<dbReference type="InterPro" id="IPR051442">
    <property type="entry name" value="B3_domain"/>
</dbReference>
<dbReference type="GO" id="GO:0005634">
    <property type="term" value="C:nucleus"/>
    <property type="evidence" value="ECO:0007669"/>
    <property type="project" value="UniProtKB-SubCell"/>
</dbReference>
<dbReference type="InterPro" id="IPR015300">
    <property type="entry name" value="DNA-bd_pseudobarrel_sf"/>
</dbReference>
<dbReference type="Gene3D" id="2.40.330.10">
    <property type="entry name" value="DNA-binding pseudobarrel domain"/>
    <property type="match status" value="1"/>
</dbReference>
<sequence>MENADQFPDDFLKLSLFPPFTEDSVVDAEPISYCLHHRSTVDFTLSLFPQVSENLAASKPITTTVDFSSIDGGKDHPYSPFLTLFTQVCENFAASKPNIPLPLPPATDLCLSLPSVPETTTQCSIGSQDSSVFATSSREVNALAPKRSLLQVLGEEKFVALKKIKLRNESTTNKTKWQRLIVRQAASGEEGRWIRKKLTKSDVNGSSRLFLPQREVNNYVLPFMDEEEKSIICQQLCGLNVSVFDMDTNTDHILTFKKSEPRNFVLVKAWTPDFVKRRNLKENDVISTLGENQFKILFSS</sequence>
<dbReference type="Proteomes" id="UP000824120">
    <property type="component" value="Chromosome 8"/>
</dbReference>
<dbReference type="GO" id="GO:0003677">
    <property type="term" value="F:DNA binding"/>
    <property type="evidence" value="ECO:0007669"/>
    <property type="project" value="UniProtKB-KW"/>
</dbReference>
<protein>
    <recommendedName>
        <fullName evidence="8">Transcription factor</fullName>
    </recommendedName>
</protein>
<dbReference type="PANTHER" id="PTHR34269">
    <property type="entry name" value="TRANSCRIPTION FACTOR B3-DOMAIN FAMILY-RELATED"/>
    <property type="match status" value="1"/>
</dbReference>
<dbReference type="EMBL" id="JACXVP010000008">
    <property type="protein sequence ID" value="KAG5592430.1"/>
    <property type="molecule type" value="Genomic_DNA"/>
</dbReference>
<dbReference type="OrthoDB" id="1305332at2759"/>
<keyword evidence="2" id="KW-0805">Transcription regulation</keyword>
<evidence type="ECO:0008006" key="8">
    <source>
        <dbReference type="Google" id="ProtNLM"/>
    </source>
</evidence>
<name>A0A9J5Y015_SOLCO</name>
<reference evidence="6 7" key="1">
    <citation type="submission" date="2020-09" db="EMBL/GenBank/DDBJ databases">
        <title>De no assembly of potato wild relative species, Solanum commersonii.</title>
        <authorList>
            <person name="Cho K."/>
        </authorList>
    </citation>
    <scope>NUCLEOTIDE SEQUENCE [LARGE SCALE GENOMIC DNA]</scope>
    <source>
        <strain evidence="6">LZ3.2</strain>
        <tissue evidence="6">Leaf</tissue>
    </source>
</reference>